<feature type="non-terminal residue" evidence="1">
    <location>
        <position position="61"/>
    </location>
</feature>
<organism evidence="1 2">
    <name type="scientific">Tuber magnatum</name>
    <name type="common">white Piedmont truffle</name>
    <dbReference type="NCBI Taxonomy" id="42249"/>
    <lineage>
        <taxon>Eukaryota</taxon>
        <taxon>Fungi</taxon>
        <taxon>Dikarya</taxon>
        <taxon>Ascomycota</taxon>
        <taxon>Pezizomycotina</taxon>
        <taxon>Pezizomycetes</taxon>
        <taxon>Pezizales</taxon>
        <taxon>Tuberaceae</taxon>
        <taxon>Tuber</taxon>
    </lineage>
</organism>
<reference evidence="1 2" key="1">
    <citation type="submission" date="2018-03" db="EMBL/GenBank/DDBJ databases">
        <title>Genomes of Pezizomycetes fungi and the evolution of truffles.</title>
        <authorList>
            <person name="Murat C."/>
            <person name="Payen T."/>
            <person name="Noel B."/>
            <person name="Kuo A."/>
            <person name="Martin F.M."/>
        </authorList>
    </citation>
    <scope>NUCLEOTIDE SEQUENCE [LARGE SCALE GENOMIC DNA]</scope>
    <source>
        <strain evidence="1">091103-1</strain>
    </source>
</reference>
<keyword evidence="2" id="KW-1185">Reference proteome</keyword>
<gene>
    <name evidence="1" type="ORF">C7212DRAFT_113161</name>
</gene>
<sequence>FGKITQYFEFSNLQKNMKIGLSPTGAYCFTSAVLTNYHTCYYESKTGFSCEYSPPTIYEYF</sequence>
<name>A0A317SLX3_9PEZI</name>
<evidence type="ECO:0000313" key="2">
    <source>
        <dbReference type="Proteomes" id="UP000246991"/>
    </source>
</evidence>
<dbReference type="EMBL" id="PYWC01000046">
    <property type="protein sequence ID" value="PWW75385.1"/>
    <property type="molecule type" value="Genomic_DNA"/>
</dbReference>
<protein>
    <submittedName>
        <fullName evidence="1">Uncharacterized protein</fullName>
    </submittedName>
</protein>
<dbReference type="Proteomes" id="UP000246991">
    <property type="component" value="Unassembled WGS sequence"/>
</dbReference>
<comment type="caution">
    <text evidence="1">The sequence shown here is derived from an EMBL/GenBank/DDBJ whole genome shotgun (WGS) entry which is preliminary data.</text>
</comment>
<dbReference type="OrthoDB" id="5289248at2759"/>
<dbReference type="AlphaFoldDB" id="A0A317SLX3"/>
<accession>A0A317SLX3</accession>
<proteinExistence type="predicted"/>
<feature type="non-terminal residue" evidence="1">
    <location>
        <position position="1"/>
    </location>
</feature>
<evidence type="ECO:0000313" key="1">
    <source>
        <dbReference type="EMBL" id="PWW75385.1"/>
    </source>
</evidence>